<dbReference type="EMBL" id="CP008849">
    <property type="protein sequence ID" value="AIF99634.1"/>
    <property type="molecule type" value="Genomic_DNA"/>
</dbReference>
<keyword evidence="1" id="KW-0472">Membrane</keyword>
<reference evidence="2 4" key="1">
    <citation type="submission" date="2014-06" db="EMBL/GenBank/DDBJ databases">
        <title>Genomes of Alteromonas australica, a world apart.</title>
        <authorList>
            <person name="Gonzaga A."/>
            <person name="Lopez-Perez M."/>
            <person name="Rodriguez-Valera F."/>
        </authorList>
    </citation>
    <scope>NUCLEOTIDE SEQUENCE [LARGE SCALE GENOMIC DNA]</scope>
    <source>
        <strain evidence="2 4">H 17</strain>
    </source>
</reference>
<proteinExistence type="predicted"/>
<organism evidence="2 4">
    <name type="scientific">Alteromonas australica</name>
    <dbReference type="NCBI Taxonomy" id="589873"/>
    <lineage>
        <taxon>Bacteria</taxon>
        <taxon>Pseudomonadati</taxon>
        <taxon>Pseudomonadota</taxon>
        <taxon>Gammaproteobacteria</taxon>
        <taxon>Alteromonadales</taxon>
        <taxon>Alteromonadaceae</taxon>
        <taxon>Alteromonas/Salinimonas group</taxon>
        <taxon>Alteromonas</taxon>
    </lineage>
</organism>
<keyword evidence="4" id="KW-1185">Reference proteome</keyword>
<reference evidence="3 5" key="2">
    <citation type="journal article" date="2018" name="Nat. Biotechnol.">
        <title>A standardized bacterial taxonomy based on genome phylogeny substantially revises the tree of life.</title>
        <authorList>
            <person name="Parks D.H."/>
            <person name="Chuvochina M."/>
            <person name="Waite D.W."/>
            <person name="Rinke C."/>
            <person name="Skarshewski A."/>
            <person name="Chaumeil P.A."/>
            <person name="Hugenholtz P."/>
        </authorList>
    </citation>
    <scope>NUCLEOTIDE SEQUENCE [LARGE SCALE GENOMIC DNA]</scope>
    <source>
        <strain evidence="3">UBA11621</strain>
    </source>
</reference>
<keyword evidence="1" id="KW-0812">Transmembrane</keyword>
<evidence type="ECO:0000313" key="2">
    <source>
        <dbReference type="EMBL" id="AIF99634.1"/>
    </source>
</evidence>
<feature type="transmembrane region" description="Helical" evidence="1">
    <location>
        <begin position="7"/>
        <end position="28"/>
    </location>
</feature>
<dbReference type="RefSeq" id="WP_044057708.1">
    <property type="nucleotide sequence ID" value="NZ_CAJXAX010000003.1"/>
</dbReference>
<keyword evidence="1" id="KW-1133">Transmembrane helix</keyword>
<dbReference type="GeneID" id="78255933"/>
<evidence type="ECO:0000313" key="3">
    <source>
        <dbReference type="EMBL" id="HBU50659.1"/>
    </source>
</evidence>
<gene>
    <name evidence="3" type="ORF">DEB45_05300</name>
    <name evidence="2" type="ORF">EP13_13580</name>
</gene>
<dbReference type="AlphaFoldDB" id="A0A075NY70"/>
<dbReference type="KEGG" id="aaus:EP12_14220"/>
<feature type="transmembrane region" description="Helical" evidence="1">
    <location>
        <begin position="40"/>
        <end position="59"/>
    </location>
</feature>
<evidence type="ECO:0000313" key="4">
    <source>
        <dbReference type="Proteomes" id="UP000056090"/>
    </source>
</evidence>
<accession>A0A075NY70</accession>
<evidence type="ECO:0000313" key="5">
    <source>
        <dbReference type="Proteomes" id="UP000264779"/>
    </source>
</evidence>
<name>A0A075NY70_9ALTE</name>
<evidence type="ECO:0000256" key="1">
    <source>
        <dbReference type="SAM" id="Phobius"/>
    </source>
</evidence>
<dbReference type="PATRIC" id="fig|589873.4.peg.3073"/>
<dbReference type="KEGG" id="aal:EP13_13580"/>
<sequence>MPNIKAVLSYVIYALSIIFLSIAFIRAIKANWEMGELAEISMIIAVILLVGFVCTQIAIKLKVFRKE</sequence>
<protein>
    <submittedName>
        <fullName evidence="2">Uncharacterized protein</fullName>
    </submittedName>
</protein>
<dbReference type="Proteomes" id="UP000264779">
    <property type="component" value="Unassembled WGS sequence"/>
</dbReference>
<dbReference type="EMBL" id="DONK01000077">
    <property type="protein sequence ID" value="HBU50659.1"/>
    <property type="molecule type" value="Genomic_DNA"/>
</dbReference>
<dbReference type="Proteomes" id="UP000056090">
    <property type="component" value="Chromosome"/>
</dbReference>